<organism evidence="5 6">
    <name type="scientific">Paenibacillus qinlingensis</name>
    <dbReference type="NCBI Taxonomy" id="1837343"/>
    <lineage>
        <taxon>Bacteria</taxon>
        <taxon>Bacillati</taxon>
        <taxon>Bacillota</taxon>
        <taxon>Bacilli</taxon>
        <taxon>Bacillales</taxon>
        <taxon>Paenibacillaceae</taxon>
        <taxon>Paenibacillus</taxon>
    </lineage>
</organism>
<dbReference type="PROSITE" id="PS51462">
    <property type="entry name" value="NUDIX"/>
    <property type="match status" value="1"/>
</dbReference>
<evidence type="ECO:0000256" key="3">
    <source>
        <dbReference type="RuleBase" id="RU003476"/>
    </source>
</evidence>
<sequence length="162" mass="18023">MEEKWHRHLGVNGICERHGKILVIHKSGGPYTGRFDLPGGTIEPQETVIEALHREIQEEVGVEVQVKKQVGVCDYVVPYALSKRETSHIHHVALFFAVDYLGGQITAKPELFEGQDSLGASWVALAECTVENASPLVLQAVNWLLTGEMPAQSQRLDDWLVK</sequence>
<dbReference type="CDD" id="cd04686">
    <property type="entry name" value="NUDIX_Hydrolase"/>
    <property type="match status" value="1"/>
</dbReference>
<dbReference type="InterPro" id="IPR000086">
    <property type="entry name" value="NUDIX_hydrolase_dom"/>
</dbReference>
<protein>
    <submittedName>
        <fullName evidence="5">ADP-ribose pyrophosphatase YjhB (NUDIX family)</fullName>
    </submittedName>
</protein>
<dbReference type="InterPro" id="IPR015797">
    <property type="entry name" value="NUDIX_hydrolase-like_dom_sf"/>
</dbReference>
<reference evidence="5 6" key="1">
    <citation type="submission" date="2023-07" db="EMBL/GenBank/DDBJ databases">
        <title>Sorghum-associated microbial communities from plants grown in Nebraska, USA.</title>
        <authorList>
            <person name="Schachtman D."/>
        </authorList>
    </citation>
    <scope>NUCLEOTIDE SEQUENCE [LARGE SCALE GENOMIC DNA]</scope>
    <source>
        <strain evidence="5 6">CC258</strain>
    </source>
</reference>
<dbReference type="EMBL" id="JAVDSB010000001">
    <property type="protein sequence ID" value="MDR6549934.1"/>
    <property type="molecule type" value="Genomic_DNA"/>
</dbReference>
<dbReference type="Pfam" id="PF00293">
    <property type="entry name" value="NUDIX"/>
    <property type="match status" value="1"/>
</dbReference>
<evidence type="ECO:0000313" key="6">
    <source>
        <dbReference type="Proteomes" id="UP001267290"/>
    </source>
</evidence>
<accession>A0ABU1NRE7</accession>
<proteinExistence type="inferred from homology"/>
<gene>
    <name evidence="5" type="ORF">J2736_001117</name>
</gene>
<dbReference type="PANTHER" id="PTHR43736:SF1">
    <property type="entry name" value="DIHYDRONEOPTERIN TRIPHOSPHATE DIPHOSPHATASE"/>
    <property type="match status" value="1"/>
</dbReference>
<dbReference type="InterPro" id="IPR020084">
    <property type="entry name" value="NUDIX_hydrolase_CS"/>
</dbReference>
<evidence type="ECO:0000256" key="2">
    <source>
        <dbReference type="ARBA" id="ARBA00022801"/>
    </source>
</evidence>
<dbReference type="PANTHER" id="PTHR43736">
    <property type="entry name" value="ADP-RIBOSE PYROPHOSPHATASE"/>
    <property type="match status" value="1"/>
</dbReference>
<dbReference type="PRINTS" id="PR00502">
    <property type="entry name" value="NUDIXFAMILY"/>
</dbReference>
<comment type="caution">
    <text evidence="5">The sequence shown here is derived from an EMBL/GenBank/DDBJ whole genome shotgun (WGS) entry which is preliminary data.</text>
</comment>
<dbReference type="PROSITE" id="PS00893">
    <property type="entry name" value="NUDIX_BOX"/>
    <property type="match status" value="1"/>
</dbReference>
<dbReference type="InterPro" id="IPR020476">
    <property type="entry name" value="Nudix_hydrolase"/>
</dbReference>
<evidence type="ECO:0000259" key="4">
    <source>
        <dbReference type="PROSITE" id="PS51462"/>
    </source>
</evidence>
<dbReference type="RefSeq" id="WP_310224237.1">
    <property type="nucleotide sequence ID" value="NZ_JAVDSB010000001.1"/>
</dbReference>
<keyword evidence="2 3" id="KW-0378">Hydrolase</keyword>
<evidence type="ECO:0000256" key="1">
    <source>
        <dbReference type="ARBA" id="ARBA00005582"/>
    </source>
</evidence>
<evidence type="ECO:0000313" key="5">
    <source>
        <dbReference type="EMBL" id="MDR6549934.1"/>
    </source>
</evidence>
<dbReference type="Proteomes" id="UP001267290">
    <property type="component" value="Unassembled WGS sequence"/>
</dbReference>
<comment type="similarity">
    <text evidence="1 3">Belongs to the Nudix hydrolase family.</text>
</comment>
<dbReference type="SUPFAM" id="SSF55811">
    <property type="entry name" value="Nudix"/>
    <property type="match status" value="1"/>
</dbReference>
<feature type="domain" description="Nudix hydrolase" evidence="4">
    <location>
        <begin position="6"/>
        <end position="145"/>
    </location>
</feature>
<dbReference type="Gene3D" id="3.90.79.10">
    <property type="entry name" value="Nucleoside Triphosphate Pyrophosphohydrolase"/>
    <property type="match status" value="1"/>
</dbReference>
<keyword evidence="6" id="KW-1185">Reference proteome</keyword>
<name>A0ABU1NRE7_9BACL</name>